<feature type="region of interest" description="Disordered" evidence="6">
    <location>
        <begin position="96"/>
        <end position="143"/>
    </location>
</feature>
<feature type="transmembrane region" description="Helical" evidence="7">
    <location>
        <begin position="321"/>
        <end position="341"/>
    </location>
</feature>
<evidence type="ECO:0000256" key="7">
    <source>
        <dbReference type="SAM" id="Phobius"/>
    </source>
</evidence>
<feature type="transmembrane region" description="Helical" evidence="7">
    <location>
        <begin position="595"/>
        <end position="615"/>
    </location>
</feature>
<feature type="transmembrane region" description="Helical" evidence="7">
    <location>
        <begin position="461"/>
        <end position="485"/>
    </location>
</feature>
<feature type="domain" description="Amino acid transporter transmembrane" evidence="8">
    <location>
        <begin position="243"/>
        <end position="657"/>
    </location>
</feature>
<dbReference type="AlphaFoldDB" id="A0A9P0QPN2"/>
<evidence type="ECO:0000256" key="1">
    <source>
        <dbReference type="ARBA" id="ARBA00004141"/>
    </source>
</evidence>
<evidence type="ECO:0000259" key="8">
    <source>
        <dbReference type="Pfam" id="PF01490"/>
    </source>
</evidence>
<feature type="transmembrane region" description="Helical" evidence="7">
    <location>
        <begin position="505"/>
        <end position="524"/>
    </location>
</feature>
<dbReference type="OrthoDB" id="1684102at2759"/>
<organism evidence="9 10">
    <name type="scientific">[Candida] railenensis</name>
    <dbReference type="NCBI Taxonomy" id="45579"/>
    <lineage>
        <taxon>Eukaryota</taxon>
        <taxon>Fungi</taxon>
        <taxon>Dikarya</taxon>
        <taxon>Ascomycota</taxon>
        <taxon>Saccharomycotina</taxon>
        <taxon>Pichiomycetes</taxon>
        <taxon>Debaryomycetaceae</taxon>
        <taxon>Kurtzmaniella</taxon>
    </lineage>
</organism>
<feature type="compositionally biased region" description="Low complexity" evidence="6">
    <location>
        <begin position="28"/>
        <end position="40"/>
    </location>
</feature>
<comment type="subcellular location">
    <subcellularLocation>
        <location evidence="1">Membrane</location>
        <topology evidence="1">Multi-pass membrane protein</topology>
    </subcellularLocation>
</comment>
<keyword evidence="3 7" id="KW-0812">Transmembrane</keyword>
<feature type="transmembrane region" description="Helical" evidence="7">
    <location>
        <begin position="636"/>
        <end position="657"/>
    </location>
</feature>
<evidence type="ECO:0000313" key="9">
    <source>
        <dbReference type="EMBL" id="CAH2352605.1"/>
    </source>
</evidence>
<feature type="transmembrane region" description="Helical" evidence="7">
    <location>
        <begin position="249"/>
        <end position="270"/>
    </location>
</feature>
<feature type="transmembrane region" description="Helical" evidence="7">
    <location>
        <begin position="361"/>
        <end position="379"/>
    </location>
</feature>
<proteinExistence type="inferred from homology"/>
<feature type="transmembrane region" description="Helical" evidence="7">
    <location>
        <begin position="276"/>
        <end position="296"/>
    </location>
</feature>
<name>A0A9P0QPN2_9ASCO</name>
<feature type="compositionally biased region" description="Low complexity" evidence="6">
    <location>
        <begin position="49"/>
        <end position="59"/>
    </location>
</feature>
<sequence length="660" mass="72791">MSAPKRSPISFQSSSPSSMDTHSKQLRSSGSVSSSFSGSSPQVHNDNVSSYQEQISSISSNKDIDYRNLSKHMVSPEETLKMQGGDVARYLYHQIENSGSSPNSGSAGVSSPSGAGGKRRTRSSSFSTYLSEQRRESTASDINVPGGFRREFIINKALQENTTPPNFLTANFVEFLAIYGHFAGEDFSDDDEESQSEDGVDDEALYDEESSLLTNEARRGIYVHPPPPPPSKKSKRSAKAAGTTTVAKTYFLVFKALVGSGVLFLPRAFYNGGLGFSIFALALFGLLTFLCYLVLIESKTIFKIASFGELGFKTYGKPLKYSILFSIILSQIGFVATYILFTAENMISFCNNFLKWDGPLVTTGNIVLIQCILLIPLFLIRNLTKLSMISLISSAFIVVGLVIIFYYSGVQLLNNGLGPNIVAFNPNSWSMLIGVAVTSFEGIGLILPIEASMKNPEKFPQVLSISMTLITSLFVCVGVVGYTSFGDQVKSIIILNLPQDHVSVQMIQVLYSIAVFLSAPLQIFPVTKIVESTIFNSSLFFSQNGSKKKDEDGKLYRISGKYNKGIKWLKNLVRALIISAVSTIAYLNSKNIDKFISFNGCFACIPLVYIYPPLIHLKTYTGDYKDESFRRKLLKTFDYALIFTGIICVFYTTYQILFLN</sequence>
<feature type="region of interest" description="Disordered" evidence="6">
    <location>
        <begin position="217"/>
        <end position="238"/>
    </location>
</feature>
<dbReference type="GO" id="GO:0005774">
    <property type="term" value="C:vacuolar membrane"/>
    <property type="evidence" value="ECO:0007669"/>
    <property type="project" value="TreeGrafter"/>
</dbReference>
<evidence type="ECO:0000256" key="3">
    <source>
        <dbReference type="ARBA" id="ARBA00022692"/>
    </source>
</evidence>
<dbReference type="PANTHER" id="PTHR22950:SF666">
    <property type="entry name" value="VACUOLAR AMINO ACID TRANSPORTER 4"/>
    <property type="match status" value="1"/>
</dbReference>
<dbReference type="PANTHER" id="PTHR22950">
    <property type="entry name" value="AMINO ACID TRANSPORTER"/>
    <property type="match status" value="1"/>
</dbReference>
<feature type="compositionally biased region" description="Low complexity" evidence="6">
    <location>
        <begin position="7"/>
        <end position="18"/>
    </location>
</feature>
<evidence type="ECO:0000256" key="6">
    <source>
        <dbReference type="SAM" id="MobiDB-lite"/>
    </source>
</evidence>
<evidence type="ECO:0000256" key="2">
    <source>
        <dbReference type="ARBA" id="ARBA00008066"/>
    </source>
</evidence>
<keyword evidence="10" id="KW-1185">Reference proteome</keyword>
<keyword evidence="5 7" id="KW-0472">Membrane</keyword>
<evidence type="ECO:0000313" key="10">
    <source>
        <dbReference type="Proteomes" id="UP000837801"/>
    </source>
</evidence>
<feature type="transmembrane region" description="Helical" evidence="7">
    <location>
        <begin position="386"/>
        <end position="408"/>
    </location>
</feature>
<comment type="caution">
    <text evidence="9">The sequence shown here is derived from an EMBL/GenBank/DDBJ whole genome shotgun (WGS) entry which is preliminary data.</text>
</comment>
<feature type="compositionally biased region" description="Low complexity" evidence="6">
    <location>
        <begin position="97"/>
        <end position="113"/>
    </location>
</feature>
<accession>A0A9P0QPN2</accession>
<keyword evidence="4 7" id="KW-1133">Transmembrane helix</keyword>
<dbReference type="Proteomes" id="UP000837801">
    <property type="component" value="Unassembled WGS sequence"/>
</dbReference>
<comment type="similarity">
    <text evidence="2">Belongs to the amino acid/polyamine transporter 2 family.</text>
</comment>
<dbReference type="InterPro" id="IPR013057">
    <property type="entry name" value="AA_transpt_TM"/>
</dbReference>
<feature type="region of interest" description="Disordered" evidence="6">
    <location>
        <begin position="1"/>
        <end position="59"/>
    </location>
</feature>
<evidence type="ECO:0000256" key="5">
    <source>
        <dbReference type="ARBA" id="ARBA00023136"/>
    </source>
</evidence>
<dbReference type="Pfam" id="PF01490">
    <property type="entry name" value="Aa_trans"/>
    <property type="match status" value="1"/>
</dbReference>
<dbReference type="EMBL" id="CAKXYY010000007">
    <property type="protein sequence ID" value="CAH2352605.1"/>
    <property type="molecule type" value="Genomic_DNA"/>
</dbReference>
<protein>
    <submittedName>
        <fullName evidence="9">Vacuolar amino acid transporter 3</fullName>
    </submittedName>
</protein>
<evidence type="ECO:0000256" key="4">
    <source>
        <dbReference type="ARBA" id="ARBA00022989"/>
    </source>
</evidence>
<feature type="transmembrane region" description="Helical" evidence="7">
    <location>
        <begin position="428"/>
        <end position="449"/>
    </location>
</feature>
<reference evidence="9" key="1">
    <citation type="submission" date="2022-03" db="EMBL/GenBank/DDBJ databases">
        <authorList>
            <person name="Legras J.-L."/>
            <person name="Devillers H."/>
            <person name="Grondin C."/>
        </authorList>
    </citation>
    <scope>NUCLEOTIDE SEQUENCE</scope>
    <source>
        <strain evidence="9">CLIB 1423</strain>
    </source>
</reference>
<dbReference type="Gene3D" id="1.20.1740.10">
    <property type="entry name" value="Amino acid/polyamine transporter I"/>
    <property type="match status" value="1"/>
</dbReference>
<dbReference type="GO" id="GO:0005302">
    <property type="term" value="F:L-tyrosine transmembrane transporter activity"/>
    <property type="evidence" value="ECO:0007669"/>
    <property type="project" value="TreeGrafter"/>
</dbReference>
<gene>
    <name evidence="9" type="ORF">CLIB1423_07S03356</name>
</gene>